<dbReference type="Pfam" id="PF10109">
    <property type="entry name" value="Phage_TAC_7"/>
    <property type="match status" value="1"/>
</dbReference>
<evidence type="ECO:0000313" key="1">
    <source>
        <dbReference type="EMBL" id="MEO1766793.1"/>
    </source>
</evidence>
<comment type="caution">
    <text evidence="1">The sequence shown here is derived from an EMBL/GenBank/DDBJ whole genome shotgun (WGS) entry which is preliminary data.</text>
</comment>
<keyword evidence="2" id="KW-1185">Reference proteome</keyword>
<protein>
    <submittedName>
        <fullName evidence="1">Phage tail assembly protein</fullName>
    </submittedName>
</protein>
<dbReference type="RefSeq" id="WP_347307900.1">
    <property type="nucleotide sequence ID" value="NZ_JBAJEX010000003.1"/>
</dbReference>
<sequence>MEVKLKHPVKLATGQLLEKITLRRATRGDIKRAQKAASDPVDQEDFLLAALTGLTIEDLDALDIADSRVLSDAFRAMVDS</sequence>
<accession>A0ABV0EDQ0</accession>
<dbReference type="InterPro" id="IPR019289">
    <property type="entry name" value="Phage_tail_E/E"/>
</dbReference>
<name>A0ABV0EDQ0_9BURK</name>
<dbReference type="EMBL" id="JBAJEX010000003">
    <property type="protein sequence ID" value="MEO1766793.1"/>
    <property type="molecule type" value="Genomic_DNA"/>
</dbReference>
<reference evidence="1 2" key="1">
    <citation type="submission" date="2024-02" db="EMBL/GenBank/DDBJ databases">
        <title>New thermophilic sulfur-oxidizing bacteria from a hot springs of the Uzon caldera (Kamchatka, Russia).</title>
        <authorList>
            <person name="Dukat A.M."/>
            <person name="Elcheninov A.G."/>
            <person name="Frolov E.N."/>
        </authorList>
    </citation>
    <scope>NUCLEOTIDE SEQUENCE [LARGE SCALE GENOMIC DNA]</scope>
    <source>
        <strain evidence="1 2">AK1</strain>
    </source>
</reference>
<organism evidence="1 2">
    <name type="scientific">Thiobacter aerophilum</name>
    <dbReference type="NCBI Taxonomy" id="3121275"/>
    <lineage>
        <taxon>Bacteria</taxon>
        <taxon>Pseudomonadati</taxon>
        <taxon>Pseudomonadota</taxon>
        <taxon>Betaproteobacteria</taxon>
        <taxon>Burkholderiales</taxon>
        <taxon>Thiobacteraceae</taxon>
        <taxon>Thiobacter</taxon>
    </lineage>
</organism>
<proteinExistence type="predicted"/>
<gene>
    <name evidence="1" type="ORF">V6E02_06155</name>
</gene>
<evidence type="ECO:0000313" key="2">
    <source>
        <dbReference type="Proteomes" id="UP001482231"/>
    </source>
</evidence>
<dbReference type="Proteomes" id="UP001482231">
    <property type="component" value="Unassembled WGS sequence"/>
</dbReference>